<dbReference type="Proteomes" id="UP000018208">
    <property type="component" value="Unassembled WGS sequence"/>
</dbReference>
<sequence>MRSALIPLSSLEYSQSAVQEIFDRVDTSLMSPIRSQPIRPQVFSNPVLHKEKIYANFLNKQRIEAHQILQRTLTDEIDRLRKERQIPKRIQLKSSNNTQLFENSFIQQQQAYLGANQFKQKIIKPIEKKNTWQSFYKAVEVNSSKQRAADMTLRQKNFLEFDVKK</sequence>
<dbReference type="EMBL" id="AUWU02000008">
    <property type="protein sequence ID" value="KAH0570252.1"/>
    <property type="molecule type" value="Genomic_DNA"/>
</dbReference>
<evidence type="ECO:0000313" key="3">
    <source>
        <dbReference type="Proteomes" id="UP000018208"/>
    </source>
</evidence>
<evidence type="ECO:0000313" key="1">
    <source>
        <dbReference type="EMBL" id="EST48409.1"/>
    </source>
</evidence>
<accession>V6M4X4</accession>
<reference evidence="2" key="2">
    <citation type="submission" date="2020-12" db="EMBL/GenBank/DDBJ databases">
        <title>New Spironucleus salmonicida genome in near-complete chromosomes.</title>
        <authorList>
            <person name="Xu F."/>
            <person name="Kurt Z."/>
            <person name="Jimenez-Gonzalez A."/>
            <person name="Astvaldsson A."/>
            <person name="Andersson J.O."/>
            <person name="Svard S.G."/>
        </authorList>
    </citation>
    <scope>NUCLEOTIDE SEQUENCE</scope>
    <source>
        <strain evidence="2">ATCC 50377</strain>
    </source>
</reference>
<organism evidence="1">
    <name type="scientific">Spironucleus salmonicida</name>
    <dbReference type="NCBI Taxonomy" id="348837"/>
    <lineage>
        <taxon>Eukaryota</taxon>
        <taxon>Metamonada</taxon>
        <taxon>Diplomonadida</taxon>
        <taxon>Hexamitidae</taxon>
        <taxon>Hexamitinae</taxon>
        <taxon>Spironucleus</taxon>
    </lineage>
</organism>
<protein>
    <submittedName>
        <fullName evidence="1">Uncharacterized protein</fullName>
    </submittedName>
</protein>
<proteinExistence type="predicted"/>
<evidence type="ECO:0000313" key="2">
    <source>
        <dbReference type="EMBL" id="KAH0570252.1"/>
    </source>
</evidence>
<reference evidence="1 2" key="1">
    <citation type="journal article" date="2014" name="PLoS Genet.">
        <title>The Genome of Spironucleus salmonicida Highlights a Fish Pathogen Adapted to Fluctuating Environments.</title>
        <authorList>
            <person name="Xu F."/>
            <person name="Jerlstrom-Hultqvist J."/>
            <person name="Einarsson E."/>
            <person name="Astvaldsson A."/>
            <person name="Svard S.G."/>
            <person name="Andersson J.O."/>
        </authorList>
    </citation>
    <scope>NUCLEOTIDE SEQUENCE</scope>
    <source>
        <strain evidence="2">ATCC 50377</strain>
    </source>
</reference>
<keyword evidence="3" id="KW-1185">Reference proteome</keyword>
<dbReference type="EMBL" id="KI545985">
    <property type="protein sequence ID" value="EST48409.1"/>
    <property type="molecule type" value="Genomic_DNA"/>
</dbReference>
<dbReference type="VEuPathDB" id="GiardiaDB:SS50377_28227"/>
<gene>
    <name evidence="1" type="ORF">SS50377_11357</name>
    <name evidence="2" type="ORF">SS50377_28227</name>
</gene>
<name>V6M4X4_9EUKA</name>
<dbReference type="AlphaFoldDB" id="V6M4X4"/>